<gene>
    <name evidence="1" type="ORF">NM688_g191</name>
</gene>
<comment type="caution">
    <text evidence="1">The sequence shown here is derived from an EMBL/GenBank/DDBJ whole genome shotgun (WGS) entry which is preliminary data.</text>
</comment>
<evidence type="ECO:0000313" key="2">
    <source>
        <dbReference type="Proteomes" id="UP001148662"/>
    </source>
</evidence>
<name>A0ACC1TEQ4_9APHY</name>
<evidence type="ECO:0000313" key="1">
    <source>
        <dbReference type="EMBL" id="KAJ3559681.1"/>
    </source>
</evidence>
<accession>A0ACC1TEQ4</accession>
<protein>
    <submittedName>
        <fullName evidence="1">Uncharacterized protein</fullName>
    </submittedName>
</protein>
<reference evidence="1" key="1">
    <citation type="submission" date="2022-07" db="EMBL/GenBank/DDBJ databases">
        <title>Genome Sequence of Phlebia brevispora.</title>
        <authorList>
            <person name="Buettner E."/>
        </authorList>
    </citation>
    <scope>NUCLEOTIDE SEQUENCE</scope>
    <source>
        <strain evidence="1">MPL23</strain>
    </source>
</reference>
<proteinExistence type="predicted"/>
<sequence>MPSVVASMFPPKATFSVDDIPDLNGQVIIVTGGNTGIGKETAKVSKLSSLQGRSYGREQALLSHNAKVYIAGRNLQKVQAAIAELQQGTGKQAYALQLDLANLRSVKHAAEEFQTKEAQLHVLFNSAGVMFPPVEDMTSDGYDLQFGTNVLGHFYFTRLLLPLLLSTAKTTPSGKVRVVNTSSMGHSFVDHINYEALRESPQRIKLGTHKLYFQSKFGNVLFSNELQRRYGDQGIVSISLHPGNLKTDLQRHSSKAGKCLSSALLYPAPMGALTQLYGGTMPEATQYGGKYMVPWARVGEARKETNDPKAAQDLWTWLEDQVKDV</sequence>
<dbReference type="Proteomes" id="UP001148662">
    <property type="component" value="Unassembled WGS sequence"/>
</dbReference>
<organism evidence="1 2">
    <name type="scientific">Phlebia brevispora</name>
    <dbReference type="NCBI Taxonomy" id="194682"/>
    <lineage>
        <taxon>Eukaryota</taxon>
        <taxon>Fungi</taxon>
        <taxon>Dikarya</taxon>
        <taxon>Basidiomycota</taxon>
        <taxon>Agaricomycotina</taxon>
        <taxon>Agaricomycetes</taxon>
        <taxon>Polyporales</taxon>
        <taxon>Meruliaceae</taxon>
        <taxon>Phlebia</taxon>
    </lineage>
</organism>
<keyword evidence="2" id="KW-1185">Reference proteome</keyword>
<dbReference type="EMBL" id="JANHOG010000014">
    <property type="protein sequence ID" value="KAJ3559681.1"/>
    <property type="molecule type" value="Genomic_DNA"/>
</dbReference>